<keyword evidence="3" id="KW-1185">Reference proteome</keyword>
<gene>
    <name evidence="2" type="ORF">GFSPODELE1_LOCUS10642</name>
</gene>
<reference evidence="3" key="1">
    <citation type="submission" date="2024-04" db="EMBL/GenBank/DDBJ databases">
        <authorList>
            <person name="Shaw F."/>
            <person name="Minotto A."/>
        </authorList>
    </citation>
    <scope>NUCLEOTIDE SEQUENCE [LARGE SCALE GENOMIC DNA]</scope>
</reference>
<evidence type="ECO:0000259" key="1">
    <source>
        <dbReference type="Pfam" id="PF12937"/>
    </source>
</evidence>
<evidence type="ECO:0000313" key="2">
    <source>
        <dbReference type="EMBL" id="CAL1716206.1"/>
    </source>
</evidence>
<dbReference type="Pfam" id="PF12937">
    <property type="entry name" value="F-box-like"/>
    <property type="match status" value="1"/>
</dbReference>
<protein>
    <recommendedName>
        <fullName evidence="1">F-box domain-containing protein</fullName>
    </recommendedName>
</protein>
<dbReference type="InterPro" id="IPR036047">
    <property type="entry name" value="F-box-like_dom_sf"/>
</dbReference>
<proteinExistence type="predicted"/>
<dbReference type="Proteomes" id="UP001497453">
    <property type="component" value="Chromosome 9"/>
</dbReference>
<dbReference type="SUPFAM" id="SSF81383">
    <property type="entry name" value="F-box domain"/>
    <property type="match status" value="1"/>
</dbReference>
<evidence type="ECO:0000313" key="3">
    <source>
        <dbReference type="Proteomes" id="UP001497453"/>
    </source>
</evidence>
<dbReference type="Gene3D" id="1.20.1280.50">
    <property type="match status" value="1"/>
</dbReference>
<feature type="domain" description="F-box" evidence="1">
    <location>
        <begin position="31"/>
        <end position="91"/>
    </location>
</feature>
<organism evidence="2 3">
    <name type="scientific">Somion occarium</name>
    <dbReference type="NCBI Taxonomy" id="3059160"/>
    <lineage>
        <taxon>Eukaryota</taxon>
        <taxon>Fungi</taxon>
        <taxon>Dikarya</taxon>
        <taxon>Basidiomycota</taxon>
        <taxon>Agaricomycotina</taxon>
        <taxon>Agaricomycetes</taxon>
        <taxon>Polyporales</taxon>
        <taxon>Cerrenaceae</taxon>
        <taxon>Somion</taxon>
    </lineage>
</organism>
<dbReference type="InterPro" id="IPR001810">
    <property type="entry name" value="F-box_dom"/>
</dbReference>
<name>A0ABP1E816_9APHY</name>
<sequence length="693" mass="79123">MEDIRREREAYRQAIDVALAGIQRTNLLIPINQLPPELLIRIFSYYISAPRERLRISGAPGFCDWIGIAHVCHHWRVIALDTPMFWSRILLSAPEWVEEFLRRSKHHPLTIISGRSPKMYRRRTSGLWQYPRERWVFLPSQIVTSLRLVFAQLWRVEVLSLRLPPHLIERIFDAYKNKPFVGSALREASFVNPDQKGIMDLLISHDSSQSLFEIPNLKCLSIRRCRISPNLTFVRDTLTSLTLVRTAMYGAANEPSLKILLSLLSRLALLESLDLHNTPNNIQDDPLLQVHDSNIDLPKVSLPRLKCFHLMHYVPMCGAPLLQHLDFPSRTRIFLKLNVSVFSHSKVVEAVLAAMQRALGGVHDSLTDLAIEFSHGSLDDDIGIEGLKSDSAPCSSEPWTRNETYPSFRLGFVNFPNDVNVMDVIHICLDNVLLYNVRKLLIAHSPWFADNNMPKETTFVTTLLKRCSPNGLDVLCLYGALLNVLPELLSNYSWPDNQPLLYHVKTLELRRFGQYTYKEFKGGLYNAVLSHRMKANTSGCTASAFSSLVLRECQELRRKEVVDIVSAVAEVCSQPGRFDTLDDDIRATEVFPKGRWPEDPEHIKVMNLGEDCDLDYPNWAVRAKRKVAKVNALQHDWVAEVQKGNKVTFDFHGSTGVTVEENIAPVYYDRIPKDDFELESDPDDSEAPVGYFR</sequence>
<accession>A0ABP1E816</accession>
<dbReference type="EMBL" id="OZ037952">
    <property type="protein sequence ID" value="CAL1716206.1"/>
    <property type="molecule type" value="Genomic_DNA"/>
</dbReference>